<name>A0AAE0TWR6_9PEZI</name>
<evidence type="ECO:0000313" key="2">
    <source>
        <dbReference type="EMBL" id="KAK3382372.1"/>
    </source>
</evidence>
<gene>
    <name evidence="2" type="ORF">B0T24DRAFT_587133</name>
</gene>
<reference evidence="2" key="1">
    <citation type="journal article" date="2023" name="Mol. Phylogenet. Evol.">
        <title>Genome-scale phylogeny and comparative genomics of the fungal order Sordariales.</title>
        <authorList>
            <person name="Hensen N."/>
            <person name="Bonometti L."/>
            <person name="Westerberg I."/>
            <person name="Brannstrom I.O."/>
            <person name="Guillou S."/>
            <person name="Cros-Aarteil S."/>
            <person name="Calhoun S."/>
            <person name="Haridas S."/>
            <person name="Kuo A."/>
            <person name="Mondo S."/>
            <person name="Pangilinan J."/>
            <person name="Riley R."/>
            <person name="LaButti K."/>
            <person name="Andreopoulos B."/>
            <person name="Lipzen A."/>
            <person name="Chen C."/>
            <person name="Yan M."/>
            <person name="Daum C."/>
            <person name="Ng V."/>
            <person name="Clum A."/>
            <person name="Steindorff A."/>
            <person name="Ohm R.A."/>
            <person name="Martin F."/>
            <person name="Silar P."/>
            <person name="Natvig D.O."/>
            <person name="Lalanne C."/>
            <person name="Gautier V."/>
            <person name="Ament-Velasquez S.L."/>
            <person name="Kruys A."/>
            <person name="Hutchinson M.I."/>
            <person name="Powell A.J."/>
            <person name="Barry K."/>
            <person name="Miller A.N."/>
            <person name="Grigoriev I.V."/>
            <person name="Debuchy R."/>
            <person name="Gladieux P."/>
            <person name="Hiltunen Thoren M."/>
            <person name="Johannesson H."/>
        </authorList>
    </citation>
    <scope>NUCLEOTIDE SEQUENCE</scope>
    <source>
        <strain evidence="2">CBS 958.72</strain>
    </source>
</reference>
<feature type="region of interest" description="Disordered" evidence="1">
    <location>
        <begin position="1"/>
        <end position="35"/>
    </location>
</feature>
<evidence type="ECO:0000313" key="3">
    <source>
        <dbReference type="Proteomes" id="UP001287356"/>
    </source>
</evidence>
<proteinExistence type="predicted"/>
<organism evidence="2 3">
    <name type="scientific">Lasiosphaeria ovina</name>
    <dbReference type="NCBI Taxonomy" id="92902"/>
    <lineage>
        <taxon>Eukaryota</taxon>
        <taxon>Fungi</taxon>
        <taxon>Dikarya</taxon>
        <taxon>Ascomycota</taxon>
        <taxon>Pezizomycotina</taxon>
        <taxon>Sordariomycetes</taxon>
        <taxon>Sordariomycetidae</taxon>
        <taxon>Sordariales</taxon>
        <taxon>Lasiosphaeriaceae</taxon>
        <taxon>Lasiosphaeria</taxon>
    </lineage>
</organism>
<sequence length="108" mass="11513">MSSNAQDDLESGRQDERPHGDEGGADRQSDRTCSPLGLLKSWSSCFSRAEDSTDAGAPSNTAAETAAPPPPPPEEAKEKKYVHVPTHAASSYLKTTTTSEIQKANEIL</sequence>
<protein>
    <submittedName>
        <fullName evidence="2">Uncharacterized protein</fullName>
    </submittedName>
</protein>
<dbReference type="AlphaFoldDB" id="A0AAE0TWR6"/>
<keyword evidence="3" id="KW-1185">Reference proteome</keyword>
<dbReference type="Proteomes" id="UP001287356">
    <property type="component" value="Unassembled WGS sequence"/>
</dbReference>
<reference evidence="2" key="2">
    <citation type="submission" date="2023-06" db="EMBL/GenBank/DDBJ databases">
        <authorList>
            <consortium name="Lawrence Berkeley National Laboratory"/>
            <person name="Haridas S."/>
            <person name="Hensen N."/>
            <person name="Bonometti L."/>
            <person name="Westerberg I."/>
            <person name="Brannstrom I.O."/>
            <person name="Guillou S."/>
            <person name="Cros-Aarteil S."/>
            <person name="Calhoun S."/>
            <person name="Kuo A."/>
            <person name="Mondo S."/>
            <person name="Pangilinan J."/>
            <person name="Riley R."/>
            <person name="Labutti K."/>
            <person name="Andreopoulos B."/>
            <person name="Lipzen A."/>
            <person name="Chen C."/>
            <person name="Yanf M."/>
            <person name="Daum C."/>
            <person name="Ng V."/>
            <person name="Clum A."/>
            <person name="Steindorff A."/>
            <person name="Ohm R."/>
            <person name="Martin F."/>
            <person name="Silar P."/>
            <person name="Natvig D."/>
            <person name="Lalanne C."/>
            <person name="Gautier V."/>
            <person name="Ament-Velasquez S.L."/>
            <person name="Kruys A."/>
            <person name="Hutchinson M.I."/>
            <person name="Powell A.J."/>
            <person name="Barry K."/>
            <person name="Miller A.N."/>
            <person name="Grigoriev I.V."/>
            <person name="Debuchy R."/>
            <person name="Gladieux P."/>
            <person name="Thoren M.H."/>
            <person name="Johannesson H."/>
        </authorList>
    </citation>
    <scope>NUCLEOTIDE SEQUENCE</scope>
    <source>
        <strain evidence="2">CBS 958.72</strain>
    </source>
</reference>
<accession>A0AAE0TWR6</accession>
<feature type="compositionally biased region" description="Basic and acidic residues" evidence="1">
    <location>
        <begin position="10"/>
        <end position="30"/>
    </location>
</feature>
<comment type="caution">
    <text evidence="2">The sequence shown here is derived from an EMBL/GenBank/DDBJ whole genome shotgun (WGS) entry which is preliminary data.</text>
</comment>
<feature type="region of interest" description="Disordered" evidence="1">
    <location>
        <begin position="47"/>
        <end position="79"/>
    </location>
</feature>
<evidence type="ECO:0000256" key="1">
    <source>
        <dbReference type="SAM" id="MobiDB-lite"/>
    </source>
</evidence>
<dbReference type="EMBL" id="JAULSN010000001">
    <property type="protein sequence ID" value="KAK3382372.1"/>
    <property type="molecule type" value="Genomic_DNA"/>
</dbReference>